<sequence>MTTDSGSLLHTMQATGNYYSSREHGLMTMKPCCSLEHCSAASVFQARSDVPGTDGRQWQHPCTAPVSPAEGIISHIQKLQVSRMLNSSLLSK</sequence>
<dbReference type="EMBL" id="JAHRIP010087545">
    <property type="protein sequence ID" value="MEQ2315922.1"/>
    <property type="molecule type" value="Genomic_DNA"/>
</dbReference>
<name>A0ABV1AD53_9TELE</name>
<gene>
    <name evidence="1" type="ORF">AMECASPLE_027447</name>
</gene>
<protein>
    <submittedName>
        <fullName evidence="1">Uncharacterized protein</fullName>
    </submittedName>
</protein>
<comment type="caution">
    <text evidence="1">The sequence shown here is derived from an EMBL/GenBank/DDBJ whole genome shotgun (WGS) entry which is preliminary data.</text>
</comment>
<organism evidence="1 2">
    <name type="scientific">Ameca splendens</name>
    <dbReference type="NCBI Taxonomy" id="208324"/>
    <lineage>
        <taxon>Eukaryota</taxon>
        <taxon>Metazoa</taxon>
        <taxon>Chordata</taxon>
        <taxon>Craniata</taxon>
        <taxon>Vertebrata</taxon>
        <taxon>Euteleostomi</taxon>
        <taxon>Actinopterygii</taxon>
        <taxon>Neopterygii</taxon>
        <taxon>Teleostei</taxon>
        <taxon>Neoteleostei</taxon>
        <taxon>Acanthomorphata</taxon>
        <taxon>Ovalentaria</taxon>
        <taxon>Atherinomorphae</taxon>
        <taxon>Cyprinodontiformes</taxon>
        <taxon>Goodeidae</taxon>
        <taxon>Ameca</taxon>
    </lineage>
</organism>
<reference evidence="1 2" key="1">
    <citation type="submission" date="2021-06" db="EMBL/GenBank/DDBJ databases">
        <authorList>
            <person name="Palmer J.M."/>
        </authorList>
    </citation>
    <scope>NUCLEOTIDE SEQUENCE [LARGE SCALE GENOMIC DNA]</scope>
    <source>
        <strain evidence="1 2">AS_MEX2019</strain>
        <tissue evidence="1">Muscle</tissue>
    </source>
</reference>
<proteinExistence type="predicted"/>
<dbReference type="Proteomes" id="UP001469553">
    <property type="component" value="Unassembled WGS sequence"/>
</dbReference>
<evidence type="ECO:0000313" key="1">
    <source>
        <dbReference type="EMBL" id="MEQ2315922.1"/>
    </source>
</evidence>
<evidence type="ECO:0000313" key="2">
    <source>
        <dbReference type="Proteomes" id="UP001469553"/>
    </source>
</evidence>
<accession>A0ABV1AD53</accession>
<keyword evidence="2" id="KW-1185">Reference proteome</keyword>